<dbReference type="GO" id="GO:0043565">
    <property type="term" value="F:sequence-specific DNA binding"/>
    <property type="evidence" value="ECO:0007669"/>
    <property type="project" value="InterPro"/>
</dbReference>
<dbReference type="SUPFAM" id="SSF51215">
    <property type="entry name" value="Regulatory protein AraC"/>
    <property type="match status" value="1"/>
</dbReference>
<evidence type="ECO:0000313" key="6">
    <source>
        <dbReference type="EMBL" id="MBE9662818.1"/>
    </source>
</evidence>
<dbReference type="Gene3D" id="1.10.10.60">
    <property type="entry name" value="Homeodomain-like"/>
    <property type="match status" value="2"/>
</dbReference>
<dbReference type="InterPro" id="IPR018060">
    <property type="entry name" value="HTH_AraC"/>
</dbReference>
<accession>A0A929KYJ2</accession>
<dbReference type="EMBL" id="JADFFL010000004">
    <property type="protein sequence ID" value="MBE9662818.1"/>
    <property type="molecule type" value="Genomic_DNA"/>
</dbReference>
<dbReference type="Proteomes" id="UP000622475">
    <property type="component" value="Unassembled WGS sequence"/>
</dbReference>
<evidence type="ECO:0000313" key="7">
    <source>
        <dbReference type="Proteomes" id="UP000622475"/>
    </source>
</evidence>
<sequence>MRYDTITSDQNTISYNTDSPAQPNKLNDGLTLHFVFGGDARYSIGKRELTLHPDQFLILNNGTKYTTKMDPGAPVDSFAIAFDQSFLHNFRKSGQPYDQPLNETLYPLKNDLRRHVQQLKSYMDEGQQNEALINESLKQCLENYDLIYTEEISGKLDQLQFANRDTKVEILRRLNLAKEYVVSNYSQNISLNDVAAHACLSVNHLLRTFKQAFGQSPHQYLVQVRLQRAKQLLRSTALPVNQIVNMVGFECASSFIRLFRSRYGVTPFRYRSFWELS</sequence>
<evidence type="ECO:0000256" key="3">
    <source>
        <dbReference type="ARBA" id="ARBA00023163"/>
    </source>
</evidence>
<dbReference type="AlphaFoldDB" id="A0A929KYJ2"/>
<keyword evidence="3" id="KW-0804">Transcription</keyword>
<dbReference type="GO" id="GO:0003700">
    <property type="term" value="F:DNA-binding transcription factor activity"/>
    <property type="evidence" value="ECO:0007669"/>
    <property type="project" value="InterPro"/>
</dbReference>
<dbReference type="PRINTS" id="PR00032">
    <property type="entry name" value="HTHARAC"/>
</dbReference>
<dbReference type="InterPro" id="IPR037923">
    <property type="entry name" value="HTH-like"/>
</dbReference>
<dbReference type="InterPro" id="IPR009057">
    <property type="entry name" value="Homeodomain-like_sf"/>
</dbReference>
<dbReference type="SMART" id="SM00342">
    <property type="entry name" value="HTH_ARAC"/>
    <property type="match status" value="1"/>
</dbReference>
<dbReference type="PANTHER" id="PTHR46796">
    <property type="entry name" value="HTH-TYPE TRANSCRIPTIONAL ACTIVATOR RHAS-RELATED"/>
    <property type="match status" value="1"/>
</dbReference>
<dbReference type="Pfam" id="PF02311">
    <property type="entry name" value="AraC_binding"/>
    <property type="match status" value="1"/>
</dbReference>
<comment type="caution">
    <text evidence="6">The sequence shown here is derived from an EMBL/GenBank/DDBJ whole genome shotgun (WGS) entry which is preliminary data.</text>
</comment>
<protein>
    <submittedName>
        <fullName evidence="6">Helix-turn-helix transcriptional regulator</fullName>
    </submittedName>
</protein>
<name>A0A929KYJ2_9SPHI</name>
<dbReference type="InterPro" id="IPR020449">
    <property type="entry name" value="Tscrpt_reg_AraC-type_HTH"/>
</dbReference>
<dbReference type="RefSeq" id="WP_194112041.1">
    <property type="nucleotide sequence ID" value="NZ_JADFFL010000004.1"/>
</dbReference>
<dbReference type="PROSITE" id="PS01124">
    <property type="entry name" value="HTH_ARAC_FAMILY_2"/>
    <property type="match status" value="1"/>
</dbReference>
<keyword evidence="2" id="KW-0238">DNA-binding</keyword>
<keyword evidence="7" id="KW-1185">Reference proteome</keyword>
<gene>
    <name evidence="6" type="ORF">IRJ16_13065</name>
</gene>
<proteinExistence type="predicted"/>
<evidence type="ECO:0000256" key="2">
    <source>
        <dbReference type="ARBA" id="ARBA00023125"/>
    </source>
</evidence>
<organism evidence="6 7">
    <name type="scientific">Mucilaginibacter myungsuensis</name>
    <dbReference type="NCBI Taxonomy" id="649104"/>
    <lineage>
        <taxon>Bacteria</taxon>
        <taxon>Pseudomonadati</taxon>
        <taxon>Bacteroidota</taxon>
        <taxon>Sphingobacteriia</taxon>
        <taxon>Sphingobacteriales</taxon>
        <taxon>Sphingobacteriaceae</taxon>
        <taxon>Mucilaginibacter</taxon>
    </lineage>
</organism>
<keyword evidence="1" id="KW-0805">Transcription regulation</keyword>
<dbReference type="SUPFAM" id="SSF46689">
    <property type="entry name" value="Homeodomain-like"/>
    <property type="match status" value="2"/>
</dbReference>
<evidence type="ECO:0000259" key="5">
    <source>
        <dbReference type="PROSITE" id="PS01124"/>
    </source>
</evidence>
<dbReference type="InterPro" id="IPR003313">
    <property type="entry name" value="AraC-bd"/>
</dbReference>
<dbReference type="InterPro" id="IPR050204">
    <property type="entry name" value="AraC_XylS_family_regulators"/>
</dbReference>
<feature type="region of interest" description="Disordered" evidence="4">
    <location>
        <begin position="1"/>
        <end position="22"/>
    </location>
</feature>
<dbReference type="Pfam" id="PF12833">
    <property type="entry name" value="HTH_18"/>
    <property type="match status" value="1"/>
</dbReference>
<feature type="domain" description="HTH araC/xylS-type" evidence="5">
    <location>
        <begin position="175"/>
        <end position="273"/>
    </location>
</feature>
<reference evidence="6" key="1">
    <citation type="submission" date="2020-10" db="EMBL/GenBank/DDBJ databases">
        <title>Mucilaginibacter mali sp. nov., isolated from rhizosphere soil of apple orchard.</title>
        <authorList>
            <person name="Lee J.-S."/>
            <person name="Kim H.S."/>
            <person name="Kim J.-S."/>
        </authorList>
    </citation>
    <scope>NUCLEOTIDE SEQUENCE</scope>
    <source>
        <strain evidence="6">KCTC 22746</strain>
    </source>
</reference>
<evidence type="ECO:0000256" key="4">
    <source>
        <dbReference type="SAM" id="MobiDB-lite"/>
    </source>
</evidence>
<evidence type="ECO:0000256" key="1">
    <source>
        <dbReference type="ARBA" id="ARBA00023015"/>
    </source>
</evidence>